<organism evidence="4 5">
    <name type="scientific">Gimesia panareensis</name>
    <dbReference type="NCBI Taxonomy" id="2527978"/>
    <lineage>
        <taxon>Bacteria</taxon>
        <taxon>Pseudomonadati</taxon>
        <taxon>Planctomycetota</taxon>
        <taxon>Planctomycetia</taxon>
        <taxon>Planctomycetales</taxon>
        <taxon>Planctomycetaceae</taxon>
        <taxon>Gimesia</taxon>
    </lineage>
</organism>
<dbReference type="GO" id="GO:0060003">
    <property type="term" value="P:copper ion export"/>
    <property type="evidence" value="ECO:0007669"/>
    <property type="project" value="TreeGrafter"/>
</dbReference>
<feature type="coiled-coil region" evidence="2">
    <location>
        <begin position="139"/>
        <end position="190"/>
    </location>
</feature>
<dbReference type="OrthoDB" id="291436at2"/>
<dbReference type="PANTHER" id="PTHR30097:SF4">
    <property type="entry name" value="SLR6042 PROTEIN"/>
    <property type="match status" value="1"/>
</dbReference>
<gene>
    <name evidence="4" type="ORF">Pan153_08600</name>
</gene>
<evidence type="ECO:0000313" key="4">
    <source>
        <dbReference type="EMBL" id="QDV16238.1"/>
    </source>
</evidence>
<dbReference type="Gene3D" id="2.40.30.170">
    <property type="match status" value="1"/>
</dbReference>
<dbReference type="GO" id="GO:0015679">
    <property type="term" value="P:plasma membrane copper ion transport"/>
    <property type="evidence" value="ECO:0007669"/>
    <property type="project" value="TreeGrafter"/>
</dbReference>
<accession>A0A518FIR4</accession>
<dbReference type="AlphaFoldDB" id="A0A518FIR4"/>
<reference evidence="4 5" key="1">
    <citation type="submission" date="2019-02" db="EMBL/GenBank/DDBJ databases">
        <title>Deep-cultivation of Planctomycetes and their phenomic and genomic characterization uncovers novel biology.</title>
        <authorList>
            <person name="Wiegand S."/>
            <person name="Jogler M."/>
            <person name="Boedeker C."/>
            <person name="Pinto D."/>
            <person name="Vollmers J."/>
            <person name="Rivas-Marin E."/>
            <person name="Kohn T."/>
            <person name="Peeters S.H."/>
            <person name="Heuer A."/>
            <person name="Rast P."/>
            <person name="Oberbeckmann S."/>
            <person name="Bunk B."/>
            <person name="Jeske O."/>
            <person name="Meyerdierks A."/>
            <person name="Storesund J.E."/>
            <person name="Kallscheuer N."/>
            <person name="Luecker S."/>
            <person name="Lage O.M."/>
            <person name="Pohl T."/>
            <person name="Merkel B.J."/>
            <person name="Hornburger P."/>
            <person name="Mueller R.-W."/>
            <person name="Bruemmer F."/>
            <person name="Labrenz M."/>
            <person name="Spormann A.M."/>
            <person name="Op den Camp H."/>
            <person name="Overmann J."/>
            <person name="Amann R."/>
            <person name="Jetten M.S.M."/>
            <person name="Mascher T."/>
            <person name="Medema M.H."/>
            <person name="Devos D.P."/>
            <person name="Kaster A.-K."/>
            <person name="Ovreas L."/>
            <person name="Rohde M."/>
            <person name="Galperin M.Y."/>
            <person name="Jogler C."/>
        </authorList>
    </citation>
    <scope>NUCLEOTIDE SEQUENCE [LARGE SCALE GENOMIC DNA]</scope>
    <source>
        <strain evidence="4 5">Pan153</strain>
    </source>
</reference>
<keyword evidence="2" id="KW-0175">Coiled coil</keyword>
<dbReference type="GO" id="GO:0030313">
    <property type="term" value="C:cell envelope"/>
    <property type="evidence" value="ECO:0007669"/>
    <property type="project" value="TreeGrafter"/>
</dbReference>
<sequence length="401" mass="44211">MRKKHVLLFLLLCVLAGCERPNEEASEIEEPPEQGGNNRGIVHLDQAAQAAIGIVTGKVTTSPQQEMWERLGWLVVPPGQQSVVKAAATGFYLPATGESKMTVGTAVSQDSPLGSLQIFLSPQEAAQLVVAKEEADLVMNQALVSLRLAEEQLDKLERGGSTSIVAGKRLLELKEIIERNRVAYKEAQEKLPFLPSEPYADSLNLKSVPVKSPLTGLISTMHVVPRQLVVQGDPLWTIEDWTTLWIKVPIFEGDLPGIPPESPAYAALPGTLSVEQVERVMHPQPTEPGRRTVDIYYRLKNPRGQLRPGQSLLMEIPHGKSEMRATIPRSALVWDGMGNAWVYLQIGPERFRRQKVELGFGDEKNVSIMRGLKQGETIVTSGAQSLYGEEFKSDLQAEDDD</sequence>
<dbReference type="InterPro" id="IPR058649">
    <property type="entry name" value="CzcB_C"/>
</dbReference>
<evidence type="ECO:0000256" key="2">
    <source>
        <dbReference type="SAM" id="Coils"/>
    </source>
</evidence>
<dbReference type="Proteomes" id="UP000320839">
    <property type="component" value="Chromosome"/>
</dbReference>
<keyword evidence="1" id="KW-0813">Transport</keyword>
<evidence type="ECO:0000259" key="3">
    <source>
        <dbReference type="Pfam" id="PF25975"/>
    </source>
</evidence>
<dbReference type="InterPro" id="IPR051909">
    <property type="entry name" value="MFP_Cation_Efflux"/>
</dbReference>
<dbReference type="Gene3D" id="2.40.420.20">
    <property type="match status" value="1"/>
</dbReference>
<dbReference type="SUPFAM" id="SSF111369">
    <property type="entry name" value="HlyD-like secretion proteins"/>
    <property type="match status" value="1"/>
</dbReference>
<name>A0A518FIR4_9PLAN</name>
<dbReference type="Pfam" id="PF25975">
    <property type="entry name" value="CzcB_C"/>
    <property type="match status" value="1"/>
</dbReference>
<protein>
    <recommendedName>
        <fullName evidence="3">CzcB-like C-terminal circularly permuted SH3-like domain-containing protein</fullName>
    </recommendedName>
</protein>
<dbReference type="RefSeq" id="WP_145454172.1">
    <property type="nucleotide sequence ID" value="NZ_CP036317.1"/>
</dbReference>
<feature type="domain" description="CzcB-like C-terminal circularly permuted SH3-like" evidence="3">
    <location>
        <begin position="341"/>
        <end position="383"/>
    </location>
</feature>
<dbReference type="PROSITE" id="PS51257">
    <property type="entry name" value="PROKAR_LIPOPROTEIN"/>
    <property type="match status" value="1"/>
</dbReference>
<dbReference type="PANTHER" id="PTHR30097">
    <property type="entry name" value="CATION EFFLUX SYSTEM PROTEIN CUSB"/>
    <property type="match status" value="1"/>
</dbReference>
<proteinExistence type="predicted"/>
<evidence type="ECO:0000313" key="5">
    <source>
        <dbReference type="Proteomes" id="UP000320839"/>
    </source>
</evidence>
<dbReference type="EMBL" id="CP036317">
    <property type="protein sequence ID" value="QDV16238.1"/>
    <property type="molecule type" value="Genomic_DNA"/>
</dbReference>
<evidence type="ECO:0000256" key="1">
    <source>
        <dbReference type="ARBA" id="ARBA00022448"/>
    </source>
</evidence>